<sequence length="176" mass="20111">MTKFICEDHSLLCCSECLFLHRNCKHVSKVKDKCQLHKEKYRNVKESFEKSYAIVCDGNTMALFNDTRSKVLNEARAICNKEIQLLDAKRSTCESVAETIGEILPFYFSVLHFGTSEQAFILTKLFDEKVAHVQHEVAKQDMQPFSVWLNADFAPELSALLKKDCAIIALKMDQIA</sequence>
<accession>A0A9D4FXR7</accession>
<evidence type="ECO:0000313" key="1">
    <source>
        <dbReference type="EMBL" id="KAH3807144.1"/>
    </source>
</evidence>
<proteinExistence type="predicted"/>
<organism evidence="1 2">
    <name type="scientific">Dreissena polymorpha</name>
    <name type="common">Zebra mussel</name>
    <name type="synonym">Mytilus polymorpha</name>
    <dbReference type="NCBI Taxonomy" id="45954"/>
    <lineage>
        <taxon>Eukaryota</taxon>
        <taxon>Metazoa</taxon>
        <taxon>Spiralia</taxon>
        <taxon>Lophotrochozoa</taxon>
        <taxon>Mollusca</taxon>
        <taxon>Bivalvia</taxon>
        <taxon>Autobranchia</taxon>
        <taxon>Heteroconchia</taxon>
        <taxon>Euheterodonta</taxon>
        <taxon>Imparidentia</taxon>
        <taxon>Neoheterodontei</taxon>
        <taxon>Myida</taxon>
        <taxon>Dreissenoidea</taxon>
        <taxon>Dreissenidae</taxon>
        <taxon>Dreissena</taxon>
    </lineage>
</organism>
<dbReference type="AlphaFoldDB" id="A0A9D4FXR7"/>
<keyword evidence="2" id="KW-1185">Reference proteome</keyword>
<evidence type="ECO:0000313" key="2">
    <source>
        <dbReference type="Proteomes" id="UP000828390"/>
    </source>
</evidence>
<name>A0A9D4FXR7_DREPO</name>
<protein>
    <recommendedName>
        <fullName evidence="3">B box-type domain-containing protein</fullName>
    </recommendedName>
</protein>
<gene>
    <name evidence="1" type="ORF">DPMN_135477</name>
</gene>
<reference evidence="1" key="2">
    <citation type="submission" date="2020-11" db="EMBL/GenBank/DDBJ databases">
        <authorList>
            <person name="McCartney M.A."/>
            <person name="Auch B."/>
            <person name="Kono T."/>
            <person name="Mallez S."/>
            <person name="Becker A."/>
            <person name="Gohl D.M."/>
            <person name="Silverstein K.A.T."/>
            <person name="Koren S."/>
            <person name="Bechman K.B."/>
            <person name="Herman A."/>
            <person name="Abrahante J.E."/>
            <person name="Garbe J."/>
        </authorList>
    </citation>
    <scope>NUCLEOTIDE SEQUENCE</scope>
    <source>
        <strain evidence="1">Duluth1</strain>
        <tissue evidence="1">Whole animal</tissue>
    </source>
</reference>
<dbReference type="Proteomes" id="UP000828390">
    <property type="component" value="Unassembled WGS sequence"/>
</dbReference>
<evidence type="ECO:0008006" key="3">
    <source>
        <dbReference type="Google" id="ProtNLM"/>
    </source>
</evidence>
<comment type="caution">
    <text evidence="1">The sequence shown here is derived from an EMBL/GenBank/DDBJ whole genome shotgun (WGS) entry which is preliminary data.</text>
</comment>
<reference evidence="1" key="1">
    <citation type="journal article" date="2019" name="bioRxiv">
        <title>The Genome of the Zebra Mussel, Dreissena polymorpha: A Resource for Invasive Species Research.</title>
        <authorList>
            <person name="McCartney M.A."/>
            <person name="Auch B."/>
            <person name="Kono T."/>
            <person name="Mallez S."/>
            <person name="Zhang Y."/>
            <person name="Obille A."/>
            <person name="Becker A."/>
            <person name="Abrahante J.E."/>
            <person name="Garbe J."/>
            <person name="Badalamenti J.P."/>
            <person name="Herman A."/>
            <person name="Mangelson H."/>
            <person name="Liachko I."/>
            <person name="Sullivan S."/>
            <person name="Sone E.D."/>
            <person name="Koren S."/>
            <person name="Silverstein K.A.T."/>
            <person name="Beckman K.B."/>
            <person name="Gohl D.M."/>
        </authorList>
    </citation>
    <scope>NUCLEOTIDE SEQUENCE</scope>
    <source>
        <strain evidence="1">Duluth1</strain>
        <tissue evidence="1">Whole animal</tissue>
    </source>
</reference>
<dbReference type="EMBL" id="JAIWYP010000006">
    <property type="protein sequence ID" value="KAH3807144.1"/>
    <property type="molecule type" value="Genomic_DNA"/>
</dbReference>